<dbReference type="PANTHER" id="PTHR42935">
    <property type="entry name" value="SLR0930 PROTEIN"/>
    <property type="match status" value="1"/>
</dbReference>
<evidence type="ECO:0000313" key="2">
    <source>
        <dbReference type="Proteomes" id="UP001589798"/>
    </source>
</evidence>
<protein>
    <submittedName>
        <fullName evidence="1">DUF815 domain-containing protein</fullName>
    </submittedName>
</protein>
<dbReference type="PANTHER" id="PTHR42935:SF1">
    <property type="entry name" value="SLR0930 PROTEIN"/>
    <property type="match status" value="1"/>
</dbReference>
<dbReference type="InterPro" id="IPR027417">
    <property type="entry name" value="P-loop_NTPase"/>
</dbReference>
<keyword evidence="2" id="KW-1185">Reference proteome</keyword>
<dbReference type="InterPro" id="IPR008533">
    <property type="entry name" value="DUF815"/>
</dbReference>
<comment type="caution">
    <text evidence="1">The sequence shown here is derived from an EMBL/GenBank/DDBJ whole genome shotgun (WGS) entry which is preliminary data.</text>
</comment>
<sequence>MTSPDHLATTAALPVLTRIAAALERLAPPPVAPVDWRGAPAYVWSGSGARAVPRLDAPALDLLRGIDSQKARVVANVERLAAGHAAHDMLLWGSRGMGKSALLRAAVRAADATHPGRIALVQVAQEALSGMAGLFATLGGVDRNFLVFIDDLGFEEGDGSGPRVLRSWLEGGVEARPANVRLAVTSNRRAIVGRTMAEQDDPINPRDVVDERLALADRFGLSVGFHNCDQDAYLAIIAGYAESFGLDWEGGDALEWSRRRGARSGRVAWQYVNELAGRAGKAI</sequence>
<name>A0ABV6D0R0_9SPHN</name>
<gene>
    <name evidence="1" type="ORF">ACFFJC_18395</name>
</gene>
<dbReference type="RefSeq" id="WP_379488861.1">
    <property type="nucleotide sequence ID" value="NZ_JBHLWK010000025.1"/>
</dbReference>
<organism evidence="1 2">
    <name type="scientific">Novosphingobium soli</name>
    <dbReference type="NCBI Taxonomy" id="574956"/>
    <lineage>
        <taxon>Bacteria</taxon>
        <taxon>Pseudomonadati</taxon>
        <taxon>Pseudomonadota</taxon>
        <taxon>Alphaproteobacteria</taxon>
        <taxon>Sphingomonadales</taxon>
        <taxon>Sphingomonadaceae</taxon>
        <taxon>Novosphingobium</taxon>
    </lineage>
</organism>
<dbReference type="Gene3D" id="3.40.50.300">
    <property type="entry name" value="P-loop containing nucleotide triphosphate hydrolases"/>
    <property type="match status" value="1"/>
</dbReference>
<evidence type="ECO:0000313" key="1">
    <source>
        <dbReference type="EMBL" id="MFC0206240.1"/>
    </source>
</evidence>
<proteinExistence type="predicted"/>
<dbReference type="EMBL" id="JBHLWK010000025">
    <property type="protein sequence ID" value="MFC0206240.1"/>
    <property type="molecule type" value="Genomic_DNA"/>
</dbReference>
<reference evidence="1 2" key="1">
    <citation type="submission" date="2024-09" db="EMBL/GenBank/DDBJ databases">
        <authorList>
            <person name="Sun Q."/>
            <person name="Mori K."/>
        </authorList>
    </citation>
    <scope>NUCLEOTIDE SEQUENCE [LARGE SCALE GENOMIC DNA]</scope>
    <source>
        <strain evidence="1 2">CCM 7706</strain>
    </source>
</reference>
<accession>A0ABV6D0R0</accession>
<dbReference type="Pfam" id="PF05673">
    <property type="entry name" value="DUF815"/>
    <property type="match status" value="1"/>
</dbReference>
<dbReference type="Proteomes" id="UP001589798">
    <property type="component" value="Unassembled WGS sequence"/>
</dbReference>
<dbReference type="SUPFAM" id="SSF52540">
    <property type="entry name" value="P-loop containing nucleoside triphosphate hydrolases"/>
    <property type="match status" value="1"/>
</dbReference>